<evidence type="ECO:0000313" key="2">
    <source>
        <dbReference type="Proteomes" id="UP000633219"/>
    </source>
</evidence>
<dbReference type="AlphaFoldDB" id="A0A937CQC6"/>
<dbReference type="EMBL" id="JAEQNC010000006">
    <property type="protein sequence ID" value="MBL0372847.1"/>
    <property type="molecule type" value="Genomic_DNA"/>
</dbReference>
<accession>A0A937CQC6</accession>
<proteinExistence type="predicted"/>
<reference evidence="1" key="1">
    <citation type="submission" date="2021-01" db="EMBL/GenBank/DDBJ databases">
        <title>Rhizobium sp. strain KVB221 16S ribosomal RNA gene Genome sequencing and assembly.</title>
        <authorList>
            <person name="Kang M."/>
        </authorList>
    </citation>
    <scope>NUCLEOTIDE SEQUENCE</scope>
    <source>
        <strain evidence="1">KVB221</strain>
    </source>
</reference>
<comment type="caution">
    <text evidence="1">The sequence shown here is derived from an EMBL/GenBank/DDBJ whole genome shotgun (WGS) entry which is preliminary data.</text>
</comment>
<dbReference type="Proteomes" id="UP000633219">
    <property type="component" value="Unassembled WGS sequence"/>
</dbReference>
<dbReference type="RefSeq" id="WP_201658292.1">
    <property type="nucleotide sequence ID" value="NZ_JAEQNC010000006.1"/>
</dbReference>
<keyword evidence="2" id="KW-1185">Reference proteome</keyword>
<evidence type="ECO:0000313" key="1">
    <source>
        <dbReference type="EMBL" id="MBL0372847.1"/>
    </source>
</evidence>
<name>A0A937CQC6_9HYPH</name>
<protein>
    <submittedName>
        <fullName evidence="1">Uncharacterized protein</fullName>
    </submittedName>
</protein>
<sequence length="198" mass="21970">MAENKTPRRLCGFLAIPMLLVPVAPIDTKAAELIDLAQQAEQLLGSGDGLAAYEKMRLSMVEVSEKIPLDIRKAFFVTERPVIFGNYSRAKSNEFTVGSSLITYAEPVGLVWKQIDGGDVQSQFTVDFELRNPAGEVLAVQKAFGNFKIASREPLFEIYTPLTLDVSAVPAGDYVLKYTFNDLNSKKSTDIEQRFKLK</sequence>
<organism evidence="1 2">
    <name type="scientific">Rhizobium setariae</name>
    <dbReference type="NCBI Taxonomy" id="2801340"/>
    <lineage>
        <taxon>Bacteria</taxon>
        <taxon>Pseudomonadati</taxon>
        <taxon>Pseudomonadota</taxon>
        <taxon>Alphaproteobacteria</taxon>
        <taxon>Hyphomicrobiales</taxon>
        <taxon>Rhizobiaceae</taxon>
        <taxon>Rhizobium/Agrobacterium group</taxon>
        <taxon>Rhizobium</taxon>
    </lineage>
</organism>
<gene>
    <name evidence="1" type="ORF">JJB09_12485</name>
</gene>